<dbReference type="Pfam" id="PF01582">
    <property type="entry name" value="TIR"/>
    <property type="match status" value="1"/>
</dbReference>
<dbReference type="PANTHER" id="PTHR24365">
    <property type="entry name" value="TOLL-LIKE RECEPTOR"/>
    <property type="match status" value="1"/>
</dbReference>
<feature type="signal peptide" evidence="12">
    <location>
        <begin position="1"/>
        <end position="22"/>
    </location>
</feature>
<dbReference type="InterPro" id="IPR032675">
    <property type="entry name" value="LRR_dom_sf"/>
</dbReference>
<evidence type="ECO:0000256" key="5">
    <source>
        <dbReference type="ARBA" id="ARBA00022729"/>
    </source>
</evidence>
<evidence type="ECO:0000256" key="11">
    <source>
        <dbReference type="SAM" id="Phobius"/>
    </source>
</evidence>
<dbReference type="SMART" id="SM00082">
    <property type="entry name" value="LRRCT"/>
    <property type="match status" value="2"/>
</dbReference>
<name>A0ABD3W0Q7_SINWO</name>
<evidence type="ECO:0000313" key="14">
    <source>
        <dbReference type="EMBL" id="KAL3866468.1"/>
    </source>
</evidence>
<dbReference type="InterPro" id="IPR001611">
    <property type="entry name" value="Leu-rich_rpt"/>
</dbReference>
<feature type="chain" id="PRO_5044788968" description="TIR domain-containing protein" evidence="12">
    <location>
        <begin position="23"/>
        <end position="662"/>
    </location>
</feature>
<keyword evidence="7 11" id="KW-1133">Transmembrane helix</keyword>
<gene>
    <name evidence="14" type="ORF">ACJMK2_043763</name>
</gene>
<evidence type="ECO:0000256" key="10">
    <source>
        <dbReference type="ARBA" id="ARBA00023180"/>
    </source>
</evidence>
<dbReference type="GO" id="GO:0016020">
    <property type="term" value="C:membrane"/>
    <property type="evidence" value="ECO:0007669"/>
    <property type="project" value="UniProtKB-SubCell"/>
</dbReference>
<evidence type="ECO:0000256" key="1">
    <source>
        <dbReference type="ARBA" id="ARBA00004479"/>
    </source>
</evidence>
<dbReference type="SMART" id="SM00255">
    <property type="entry name" value="TIR"/>
    <property type="match status" value="1"/>
</dbReference>
<keyword evidence="15" id="KW-1185">Reference proteome</keyword>
<reference evidence="14 15" key="1">
    <citation type="submission" date="2024-11" db="EMBL/GenBank/DDBJ databases">
        <title>Chromosome-level genome assembly of the freshwater bivalve Anodonta woodiana.</title>
        <authorList>
            <person name="Chen X."/>
        </authorList>
    </citation>
    <scope>NUCLEOTIDE SEQUENCE [LARGE SCALE GENOMIC DNA]</scope>
    <source>
        <strain evidence="14">MN2024</strain>
        <tissue evidence="14">Gills</tissue>
    </source>
</reference>
<keyword evidence="10" id="KW-0325">Glycoprotein</keyword>
<keyword evidence="5 12" id="KW-0732">Signal</keyword>
<evidence type="ECO:0000256" key="8">
    <source>
        <dbReference type="ARBA" id="ARBA00023136"/>
    </source>
</evidence>
<accession>A0ABD3W0Q7</accession>
<evidence type="ECO:0000256" key="6">
    <source>
        <dbReference type="ARBA" id="ARBA00022737"/>
    </source>
</evidence>
<evidence type="ECO:0000256" key="3">
    <source>
        <dbReference type="ARBA" id="ARBA00022614"/>
    </source>
</evidence>
<dbReference type="SUPFAM" id="SSF52200">
    <property type="entry name" value="Toll/Interleukin receptor TIR domain"/>
    <property type="match status" value="1"/>
</dbReference>
<dbReference type="InterPro" id="IPR000157">
    <property type="entry name" value="TIR_dom"/>
</dbReference>
<keyword evidence="6" id="KW-0677">Repeat</keyword>
<dbReference type="SMART" id="SM00369">
    <property type="entry name" value="LRR_TYP"/>
    <property type="match status" value="5"/>
</dbReference>
<keyword evidence="4 11" id="KW-0812">Transmembrane</keyword>
<dbReference type="AlphaFoldDB" id="A0ABD3W0Q7"/>
<evidence type="ECO:0000259" key="13">
    <source>
        <dbReference type="PROSITE" id="PS50104"/>
    </source>
</evidence>
<dbReference type="Proteomes" id="UP001634394">
    <property type="component" value="Unassembled WGS sequence"/>
</dbReference>
<dbReference type="PROSITE" id="PS51450">
    <property type="entry name" value="LRR"/>
    <property type="match status" value="1"/>
</dbReference>
<dbReference type="EMBL" id="JBJQND010000009">
    <property type="protein sequence ID" value="KAL3866468.1"/>
    <property type="molecule type" value="Genomic_DNA"/>
</dbReference>
<evidence type="ECO:0000313" key="15">
    <source>
        <dbReference type="Proteomes" id="UP001634394"/>
    </source>
</evidence>
<dbReference type="SUPFAM" id="SSF52058">
    <property type="entry name" value="L domain-like"/>
    <property type="match status" value="1"/>
</dbReference>
<dbReference type="InterPro" id="IPR000483">
    <property type="entry name" value="Cys-rich_flank_reg_C"/>
</dbReference>
<comment type="similarity">
    <text evidence="2">Belongs to the Toll-like receptor family.</text>
</comment>
<evidence type="ECO:0000256" key="7">
    <source>
        <dbReference type="ARBA" id="ARBA00022989"/>
    </source>
</evidence>
<comment type="subcellular location">
    <subcellularLocation>
        <location evidence="1">Membrane</location>
        <topology evidence="1">Single-pass type I membrane protein</topology>
    </subcellularLocation>
</comment>
<proteinExistence type="inferred from homology"/>
<dbReference type="PANTHER" id="PTHR24365:SF541">
    <property type="entry name" value="PROTEIN TOLL-RELATED"/>
    <property type="match status" value="1"/>
</dbReference>
<keyword evidence="3" id="KW-0433">Leucine-rich repeat</keyword>
<evidence type="ECO:0000256" key="4">
    <source>
        <dbReference type="ARBA" id="ARBA00022692"/>
    </source>
</evidence>
<feature type="transmembrane region" description="Helical" evidence="11">
    <location>
        <begin position="466"/>
        <end position="486"/>
    </location>
</feature>
<dbReference type="InterPro" id="IPR035897">
    <property type="entry name" value="Toll_tir_struct_dom_sf"/>
</dbReference>
<comment type="caution">
    <text evidence="14">The sequence shown here is derived from an EMBL/GenBank/DDBJ whole genome shotgun (WGS) entry which is preliminary data.</text>
</comment>
<dbReference type="Pfam" id="PF13855">
    <property type="entry name" value="LRR_8"/>
    <property type="match status" value="1"/>
</dbReference>
<keyword evidence="9" id="KW-0675">Receptor</keyword>
<dbReference type="Pfam" id="PF00560">
    <property type="entry name" value="LRR_1"/>
    <property type="match status" value="1"/>
</dbReference>
<organism evidence="14 15">
    <name type="scientific">Sinanodonta woodiana</name>
    <name type="common">Chinese pond mussel</name>
    <name type="synonym">Anodonta woodiana</name>
    <dbReference type="NCBI Taxonomy" id="1069815"/>
    <lineage>
        <taxon>Eukaryota</taxon>
        <taxon>Metazoa</taxon>
        <taxon>Spiralia</taxon>
        <taxon>Lophotrochozoa</taxon>
        <taxon>Mollusca</taxon>
        <taxon>Bivalvia</taxon>
        <taxon>Autobranchia</taxon>
        <taxon>Heteroconchia</taxon>
        <taxon>Palaeoheterodonta</taxon>
        <taxon>Unionida</taxon>
        <taxon>Unionoidea</taxon>
        <taxon>Unionidae</taxon>
        <taxon>Unioninae</taxon>
        <taxon>Sinanodonta</taxon>
    </lineage>
</organism>
<evidence type="ECO:0000256" key="2">
    <source>
        <dbReference type="ARBA" id="ARBA00009634"/>
    </source>
</evidence>
<keyword evidence="8 11" id="KW-0472">Membrane</keyword>
<feature type="domain" description="TIR" evidence="13">
    <location>
        <begin position="520"/>
        <end position="656"/>
    </location>
</feature>
<dbReference type="PROSITE" id="PS50104">
    <property type="entry name" value="TIR"/>
    <property type="match status" value="1"/>
</dbReference>
<dbReference type="InterPro" id="IPR003591">
    <property type="entry name" value="Leu-rich_rpt_typical-subtyp"/>
</dbReference>
<sequence length="662" mass="76314">MRNPLPFLIVLLVELSIHRVVSLCAIYLPQFDVSIQNRTSINKSDFPDANVRTVNLSHNLISNLSSDTFSSVTFVQSLDLSHNWITELSGDLLTFSHLVCLKISNNKLEQLPETFLQNQVFLEQLDLSHNNLGSIPHKLFDGNLFGLRVVDLSWNNMVTYQPWPLLLWRSVYFDLSYNKISTTANNLGRKKFTNSHGSDITVNLQFNNFSQWNDSFYEDLFGEDESIAEKFIFLIPDLRNNNWTCDCNFYNIATVLHNSFYLYAKTDNLKFKCYNPPHLRDKRVLYDVALNEFACNLTSDQNCLVQDNPYMNLVYVDCRSRGLTTMPRSLPLPNGRKLSLNFYGNSIRSLDNVEYADKIESLNLSRNAVQFIDGNAVKRMNNVIKELDLRQNSLKYLPKEINVLPFETTHVEDNPLSCDCNMTWMADWVNLAPGYRDKSVQCTDANGDGHLVTEVTERLLNCTNDILIAVSVSLGVLLVIIIIIVITAKRCPYETKVILFKIFRIHPRDKYVVDSNDHDMDNDAYISYDASDIHVQQWTREVLVKKLEGKKPSFKLFVPERNLGSGSEAELRAEAMEKSKRIIILLSAHYSKTQWCQFECNVAEAMSENQGRVLYILYDNMAVELSKQEPWKSRMNERRALSPDDKLFWSKLRYELPLKSKA</sequence>
<dbReference type="Gene3D" id="3.80.10.10">
    <property type="entry name" value="Ribonuclease Inhibitor"/>
    <property type="match status" value="3"/>
</dbReference>
<protein>
    <recommendedName>
        <fullName evidence="13">TIR domain-containing protein</fullName>
    </recommendedName>
</protein>
<dbReference type="Gene3D" id="3.40.50.10140">
    <property type="entry name" value="Toll/interleukin-1 receptor homology (TIR) domain"/>
    <property type="match status" value="1"/>
</dbReference>
<evidence type="ECO:0000256" key="9">
    <source>
        <dbReference type="ARBA" id="ARBA00023170"/>
    </source>
</evidence>
<evidence type="ECO:0000256" key="12">
    <source>
        <dbReference type="SAM" id="SignalP"/>
    </source>
</evidence>